<evidence type="ECO:0000313" key="1">
    <source>
        <dbReference type="EMBL" id="VDK69301.1"/>
    </source>
</evidence>
<gene>
    <name evidence="1" type="ORF">DILT_LOCUS2144</name>
</gene>
<proteinExistence type="predicted"/>
<protein>
    <submittedName>
        <fullName evidence="1">Uncharacterized protein</fullName>
    </submittedName>
</protein>
<name>A0A3P6TYC9_DIBLA</name>
<organism evidence="1 2">
    <name type="scientific">Dibothriocephalus latus</name>
    <name type="common">Fish tapeworm</name>
    <name type="synonym">Diphyllobothrium latum</name>
    <dbReference type="NCBI Taxonomy" id="60516"/>
    <lineage>
        <taxon>Eukaryota</taxon>
        <taxon>Metazoa</taxon>
        <taxon>Spiralia</taxon>
        <taxon>Lophotrochozoa</taxon>
        <taxon>Platyhelminthes</taxon>
        <taxon>Cestoda</taxon>
        <taxon>Eucestoda</taxon>
        <taxon>Diphyllobothriidea</taxon>
        <taxon>Diphyllobothriidae</taxon>
        <taxon>Dibothriocephalus</taxon>
    </lineage>
</organism>
<dbReference type="OrthoDB" id="10026202at2759"/>
<accession>A0A3P6TYC9</accession>
<reference evidence="1 2" key="1">
    <citation type="submission" date="2018-11" db="EMBL/GenBank/DDBJ databases">
        <authorList>
            <consortium name="Pathogen Informatics"/>
        </authorList>
    </citation>
    <scope>NUCLEOTIDE SEQUENCE [LARGE SCALE GENOMIC DNA]</scope>
</reference>
<dbReference type="AlphaFoldDB" id="A0A3P6TYC9"/>
<sequence length="192" mass="22072">MFISTEQLQSILKRQQAQFEEAHMKMMESMMQKFSLHFSGPDSSTKQSTSADATAASITEFIYVPLQPDENREIGRNVLLEIPARKLKNGEYFHVPVRVKQLADIAEFTLRCEAPANTYIEFLRVVWPWESEESSLGPDAREADFRQFQLNSAFGAWDISQRHLPKLKGSVIEVVARYREGANAVNMHENYR</sequence>
<keyword evidence="2" id="KW-1185">Reference proteome</keyword>
<evidence type="ECO:0000313" key="2">
    <source>
        <dbReference type="Proteomes" id="UP000281553"/>
    </source>
</evidence>
<dbReference type="EMBL" id="UYRU01041735">
    <property type="protein sequence ID" value="VDK69301.1"/>
    <property type="molecule type" value="Genomic_DNA"/>
</dbReference>
<dbReference type="Proteomes" id="UP000281553">
    <property type="component" value="Unassembled WGS sequence"/>
</dbReference>